<gene>
    <name evidence="1" type="ORF">ACFQJ9_10085</name>
</gene>
<proteinExistence type="predicted"/>
<reference evidence="1 2" key="1">
    <citation type="journal article" date="2019" name="Int. J. Syst. Evol. Microbiol.">
        <title>The Global Catalogue of Microorganisms (GCM) 10K type strain sequencing project: providing services to taxonomists for standard genome sequencing and annotation.</title>
        <authorList>
            <consortium name="The Broad Institute Genomics Platform"/>
            <consortium name="The Broad Institute Genome Sequencing Center for Infectious Disease"/>
            <person name="Wu L."/>
            <person name="Ma J."/>
        </authorList>
    </citation>
    <scope>NUCLEOTIDE SEQUENCE [LARGE SCALE GENOMIC DNA]</scope>
    <source>
        <strain evidence="1 2">XZGYJ-43</strain>
    </source>
</reference>
<dbReference type="RefSeq" id="WP_279529677.1">
    <property type="nucleotide sequence ID" value="NZ_CP122312.1"/>
</dbReference>
<protein>
    <submittedName>
        <fullName evidence="1">Uncharacterized protein</fullName>
    </submittedName>
</protein>
<comment type="caution">
    <text evidence="1">The sequence shown here is derived from an EMBL/GenBank/DDBJ whole genome shotgun (WGS) entry which is preliminary data.</text>
</comment>
<dbReference type="Proteomes" id="UP001596447">
    <property type="component" value="Unassembled WGS sequence"/>
</dbReference>
<evidence type="ECO:0000313" key="2">
    <source>
        <dbReference type="Proteomes" id="UP001596447"/>
    </source>
</evidence>
<evidence type="ECO:0000313" key="1">
    <source>
        <dbReference type="EMBL" id="MFC7199752.1"/>
    </source>
</evidence>
<name>A0ABD5Z3H5_9EURY</name>
<organism evidence="1 2">
    <name type="scientific">Halospeciosus flavus</name>
    <dbReference type="NCBI Taxonomy" id="3032283"/>
    <lineage>
        <taxon>Archaea</taxon>
        <taxon>Methanobacteriati</taxon>
        <taxon>Methanobacteriota</taxon>
        <taxon>Stenosarchaea group</taxon>
        <taxon>Halobacteria</taxon>
        <taxon>Halobacteriales</taxon>
        <taxon>Halobacteriaceae</taxon>
        <taxon>Halospeciosus</taxon>
    </lineage>
</organism>
<dbReference type="AlphaFoldDB" id="A0ABD5Z3H5"/>
<dbReference type="EMBL" id="JBHTAR010000011">
    <property type="protein sequence ID" value="MFC7199752.1"/>
    <property type="molecule type" value="Genomic_DNA"/>
</dbReference>
<keyword evidence="2" id="KW-1185">Reference proteome</keyword>
<accession>A0ABD5Z3H5</accession>
<sequence>MTDQQVQFVERARTGDGGYSEALVEIEDEWYPIQVIGNDAEMAVVEGK</sequence>